<dbReference type="RefSeq" id="WP_379874186.1">
    <property type="nucleotide sequence ID" value="NZ_JBHTBH010000020.1"/>
</dbReference>
<keyword evidence="2" id="KW-1185">Reference proteome</keyword>
<proteinExistence type="predicted"/>
<evidence type="ECO:0000313" key="1">
    <source>
        <dbReference type="EMBL" id="MFC7331378.1"/>
    </source>
</evidence>
<dbReference type="Proteomes" id="UP001596540">
    <property type="component" value="Unassembled WGS sequence"/>
</dbReference>
<evidence type="ECO:0000313" key="2">
    <source>
        <dbReference type="Proteomes" id="UP001596540"/>
    </source>
</evidence>
<protein>
    <submittedName>
        <fullName evidence="1">Uncharacterized protein</fullName>
    </submittedName>
</protein>
<reference evidence="2" key="1">
    <citation type="journal article" date="2019" name="Int. J. Syst. Evol. Microbiol.">
        <title>The Global Catalogue of Microorganisms (GCM) 10K type strain sequencing project: providing services to taxonomists for standard genome sequencing and annotation.</title>
        <authorList>
            <consortium name="The Broad Institute Genomics Platform"/>
            <consortium name="The Broad Institute Genome Sequencing Center for Infectious Disease"/>
            <person name="Wu L."/>
            <person name="Ma J."/>
        </authorList>
    </citation>
    <scope>NUCLEOTIDE SEQUENCE [LARGE SCALE GENOMIC DNA]</scope>
    <source>
        <strain evidence="2">CGMCC 4.7382</strain>
    </source>
</reference>
<accession>A0ABW2KQ43</accession>
<gene>
    <name evidence="1" type="ORF">ACFQRF_26910</name>
</gene>
<name>A0ABW2KQ43_9ACTN</name>
<comment type="caution">
    <text evidence="1">The sequence shown here is derived from an EMBL/GenBank/DDBJ whole genome shotgun (WGS) entry which is preliminary data.</text>
</comment>
<organism evidence="1 2">
    <name type="scientific">Marinactinospora rubrisoli</name>
    <dbReference type="NCBI Taxonomy" id="2715399"/>
    <lineage>
        <taxon>Bacteria</taxon>
        <taxon>Bacillati</taxon>
        <taxon>Actinomycetota</taxon>
        <taxon>Actinomycetes</taxon>
        <taxon>Streptosporangiales</taxon>
        <taxon>Nocardiopsidaceae</taxon>
        <taxon>Marinactinospora</taxon>
    </lineage>
</organism>
<sequence length="214" mass="23071">MMDHVLRVHGYDGGVPTRLLVTALGRLIPWALERTPPGNEAYLRITARCGEIHGGRGCGCSRPAHAGAWYDVDYVHDDARDGEILTHRIAHAVALPAPPVIPVEERLAAAPEPCLRGWTAGQIAVMGGEEAALDVVGSRQAAAIRDARTADIYDWDAAAAGYLQRLAALPHRRLDPGQRVAAARARLLRAERELTAARVSLDKRRANAARANGH</sequence>
<dbReference type="EMBL" id="JBHTBH010000020">
    <property type="protein sequence ID" value="MFC7331378.1"/>
    <property type="molecule type" value="Genomic_DNA"/>
</dbReference>